<protein>
    <submittedName>
        <fullName evidence="1">Uncharacterized protein</fullName>
    </submittedName>
</protein>
<dbReference type="PANTHER" id="PTHR32487:SF18">
    <property type="entry name" value="3-OXO-DELTA(4,5)-STEROID 5-BETA-REDUCTASE-LIKE"/>
    <property type="match status" value="1"/>
</dbReference>
<keyword evidence="2" id="KW-1185">Reference proteome</keyword>
<dbReference type="EMBL" id="JBANQN010000010">
    <property type="protein sequence ID" value="KAK6777953.1"/>
    <property type="molecule type" value="Genomic_DNA"/>
</dbReference>
<name>A0AAN8T5D3_SOLBU</name>
<gene>
    <name evidence="1" type="ORF">RDI58_024671</name>
</gene>
<evidence type="ECO:0000313" key="2">
    <source>
        <dbReference type="Proteomes" id="UP001371456"/>
    </source>
</evidence>
<evidence type="ECO:0000313" key="1">
    <source>
        <dbReference type="EMBL" id="KAK6777953.1"/>
    </source>
</evidence>
<reference evidence="1 2" key="1">
    <citation type="submission" date="2024-02" db="EMBL/GenBank/DDBJ databases">
        <title>de novo genome assembly of Solanum bulbocastanum strain 11H21.</title>
        <authorList>
            <person name="Hosaka A.J."/>
        </authorList>
    </citation>
    <scope>NUCLEOTIDE SEQUENCE [LARGE SCALE GENOMIC DNA]</scope>
    <source>
        <tissue evidence="1">Young leaves</tissue>
    </source>
</reference>
<proteinExistence type="predicted"/>
<comment type="caution">
    <text evidence="1">The sequence shown here is derived from an EMBL/GenBank/DDBJ whole genome shotgun (WGS) entry which is preliminary data.</text>
</comment>
<dbReference type="Proteomes" id="UP001371456">
    <property type="component" value="Unassembled WGS sequence"/>
</dbReference>
<sequence length="87" mass="10043">MMNIIGTLCVYAAILDPNTKNEAFNISNGDVFKWKVLAEEFQVEAEEFDESKRWTLVEMMKDKGQIWDEIVKENGLVESKLEEIGGW</sequence>
<accession>A0AAN8T5D3</accession>
<organism evidence="1 2">
    <name type="scientific">Solanum bulbocastanum</name>
    <name type="common">Wild potato</name>
    <dbReference type="NCBI Taxonomy" id="147425"/>
    <lineage>
        <taxon>Eukaryota</taxon>
        <taxon>Viridiplantae</taxon>
        <taxon>Streptophyta</taxon>
        <taxon>Embryophyta</taxon>
        <taxon>Tracheophyta</taxon>
        <taxon>Spermatophyta</taxon>
        <taxon>Magnoliopsida</taxon>
        <taxon>eudicotyledons</taxon>
        <taxon>Gunneridae</taxon>
        <taxon>Pentapetalae</taxon>
        <taxon>asterids</taxon>
        <taxon>lamiids</taxon>
        <taxon>Solanales</taxon>
        <taxon>Solanaceae</taxon>
        <taxon>Solanoideae</taxon>
        <taxon>Solaneae</taxon>
        <taxon>Solanum</taxon>
    </lineage>
</organism>
<dbReference type="PANTHER" id="PTHR32487">
    <property type="entry name" value="3-OXO-DELTA(4,5)-STEROID 5-BETA-REDUCTASE"/>
    <property type="match status" value="1"/>
</dbReference>
<dbReference type="Gene3D" id="3.40.50.720">
    <property type="entry name" value="NAD(P)-binding Rossmann-like Domain"/>
    <property type="match status" value="1"/>
</dbReference>
<dbReference type="AlphaFoldDB" id="A0AAN8T5D3"/>